<dbReference type="EMBL" id="KB870806">
    <property type="protein sequence ID" value="EOA35992.1"/>
    <property type="molecule type" value="Genomic_DNA"/>
</dbReference>
<name>R0GJE5_9BRAS</name>
<protein>
    <submittedName>
        <fullName evidence="1">Uncharacterized protein</fullName>
    </submittedName>
</protein>
<keyword evidence="2" id="KW-1185">Reference proteome</keyword>
<proteinExistence type="predicted"/>
<gene>
    <name evidence="1" type="ORF">CARUB_v10021256mg</name>
</gene>
<dbReference type="AlphaFoldDB" id="R0GJE5"/>
<sequence>MLLSLSSSDVQGWTCGFFRFRVKLFVFLVRLTGLFSFTSRGSIEERHRLLTGPFPFFSVSLLLNLLPFV</sequence>
<accession>R0GJE5</accession>
<dbReference type="Proteomes" id="UP000029121">
    <property type="component" value="Unassembled WGS sequence"/>
</dbReference>
<evidence type="ECO:0000313" key="1">
    <source>
        <dbReference type="EMBL" id="EOA35992.1"/>
    </source>
</evidence>
<evidence type="ECO:0000313" key="2">
    <source>
        <dbReference type="Proteomes" id="UP000029121"/>
    </source>
</evidence>
<reference evidence="2" key="1">
    <citation type="journal article" date="2013" name="Nat. Genet.">
        <title>The Capsella rubella genome and the genomic consequences of rapid mating system evolution.</title>
        <authorList>
            <person name="Slotte T."/>
            <person name="Hazzouri K.M."/>
            <person name="Agren J.A."/>
            <person name="Koenig D."/>
            <person name="Maumus F."/>
            <person name="Guo Y.L."/>
            <person name="Steige K."/>
            <person name="Platts A.E."/>
            <person name="Escobar J.S."/>
            <person name="Newman L.K."/>
            <person name="Wang W."/>
            <person name="Mandakova T."/>
            <person name="Vello E."/>
            <person name="Smith L.M."/>
            <person name="Henz S.R."/>
            <person name="Steffen J."/>
            <person name="Takuno S."/>
            <person name="Brandvain Y."/>
            <person name="Coop G."/>
            <person name="Andolfatto P."/>
            <person name="Hu T.T."/>
            <person name="Blanchette M."/>
            <person name="Clark R.M."/>
            <person name="Quesneville H."/>
            <person name="Nordborg M."/>
            <person name="Gaut B.S."/>
            <person name="Lysak M.A."/>
            <person name="Jenkins J."/>
            <person name="Grimwood J."/>
            <person name="Chapman J."/>
            <person name="Prochnik S."/>
            <person name="Shu S."/>
            <person name="Rokhsar D."/>
            <person name="Schmutz J."/>
            <person name="Weigel D."/>
            <person name="Wright S.I."/>
        </authorList>
    </citation>
    <scope>NUCLEOTIDE SEQUENCE [LARGE SCALE GENOMIC DNA]</scope>
    <source>
        <strain evidence="2">cv. Monte Gargano</strain>
    </source>
</reference>
<organism evidence="1 2">
    <name type="scientific">Capsella rubella</name>
    <dbReference type="NCBI Taxonomy" id="81985"/>
    <lineage>
        <taxon>Eukaryota</taxon>
        <taxon>Viridiplantae</taxon>
        <taxon>Streptophyta</taxon>
        <taxon>Embryophyta</taxon>
        <taxon>Tracheophyta</taxon>
        <taxon>Spermatophyta</taxon>
        <taxon>Magnoliopsida</taxon>
        <taxon>eudicotyledons</taxon>
        <taxon>Gunneridae</taxon>
        <taxon>Pentapetalae</taxon>
        <taxon>rosids</taxon>
        <taxon>malvids</taxon>
        <taxon>Brassicales</taxon>
        <taxon>Brassicaceae</taxon>
        <taxon>Camelineae</taxon>
        <taxon>Capsella</taxon>
    </lineage>
</organism>